<dbReference type="SUPFAM" id="SSF46565">
    <property type="entry name" value="Chaperone J-domain"/>
    <property type="match status" value="1"/>
</dbReference>
<dbReference type="SMART" id="SM00271">
    <property type="entry name" value="DnaJ"/>
    <property type="match status" value="1"/>
</dbReference>
<dbReference type="PANTHER" id="PTHR44145">
    <property type="entry name" value="DNAJ HOMOLOG SUBFAMILY A MEMBER 3, MITOCHONDRIAL"/>
    <property type="match status" value="1"/>
</dbReference>
<dbReference type="PROSITE" id="PS00636">
    <property type="entry name" value="DNAJ_1"/>
    <property type="match status" value="1"/>
</dbReference>
<keyword evidence="2" id="KW-0812">Transmembrane</keyword>
<dbReference type="InterPro" id="IPR018253">
    <property type="entry name" value="DnaJ_domain_CS"/>
</dbReference>
<keyword evidence="2" id="KW-1133">Transmembrane helix</keyword>
<keyword evidence="5" id="KW-1185">Reference proteome</keyword>
<dbReference type="OrthoDB" id="10250354at2759"/>
<evidence type="ECO:0000313" key="5">
    <source>
        <dbReference type="Proteomes" id="UP000789342"/>
    </source>
</evidence>
<dbReference type="PANTHER" id="PTHR44145:SF3">
    <property type="entry name" value="DNAJ HOMOLOG SUBFAMILY A MEMBER 3, MITOCHONDRIAL"/>
    <property type="match status" value="1"/>
</dbReference>
<dbReference type="AlphaFoldDB" id="A0A9N8V9S7"/>
<accession>A0A9N8V9S7</accession>
<dbReference type="CDD" id="cd06257">
    <property type="entry name" value="DnaJ"/>
    <property type="match status" value="1"/>
</dbReference>
<dbReference type="Proteomes" id="UP000789342">
    <property type="component" value="Unassembled WGS sequence"/>
</dbReference>
<keyword evidence="2" id="KW-0472">Membrane</keyword>
<feature type="domain" description="J" evidence="3">
    <location>
        <begin position="27"/>
        <end position="93"/>
    </location>
</feature>
<dbReference type="InterPro" id="IPR051938">
    <property type="entry name" value="Apopto_cytoskel_mod"/>
</dbReference>
<comment type="caution">
    <text evidence="4">The sequence shown here is derived from an EMBL/GenBank/DDBJ whole genome shotgun (WGS) entry which is preliminary data.</text>
</comment>
<reference evidence="4" key="1">
    <citation type="submission" date="2021-06" db="EMBL/GenBank/DDBJ databases">
        <authorList>
            <person name="Kallberg Y."/>
            <person name="Tangrot J."/>
            <person name="Rosling A."/>
        </authorList>
    </citation>
    <scope>NUCLEOTIDE SEQUENCE</scope>
    <source>
        <strain evidence="4">CL551</strain>
    </source>
</reference>
<dbReference type="InterPro" id="IPR036869">
    <property type="entry name" value="J_dom_sf"/>
</dbReference>
<proteinExistence type="predicted"/>
<dbReference type="EMBL" id="CAJVPV010000169">
    <property type="protein sequence ID" value="CAG8445408.1"/>
    <property type="molecule type" value="Genomic_DNA"/>
</dbReference>
<dbReference type="InterPro" id="IPR001623">
    <property type="entry name" value="DnaJ_domain"/>
</dbReference>
<dbReference type="Gene3D" id="1.10.287.110">
    <property type="entry name" value="DnaJ domain"/>
    <property type="match status" value="1"/>
</dbReference>
<name>A0A9N8V9S7_9GLOM</name>
<evidence type="ECO:0000313" key="4">
    <source>
        <dbReference type="EMBL" id="CAG8445408.1"/>
    </source>
</evidence>
<dbReference type="PRINTS" id="PR00625">
    <property type="entry name" value="JDOMAIN"/>
</dbReference>
<organism evidence="4 5">
    <name type="scientific">Acaulospora morrowiae</name>
    <dbReference type="NCBI Taxonomy" id="94023"/>
    <lineage>
        <taxon>Eukaryota</taxon>
        <taxon>Fungi</taxon>
        <taxon>Fungi incertae sedis</taxon>
        <taxon>Mucoromycota</taxon>
        <taxon>Glomeromycotina</taxon>
        <taxon>Glomeromycetes</taxon>
        <taxon>Diversisporales</taxon>
        <taxon>Acaulosporaceae</taxon>
        <taxon>Acaulospora</taxon>
    </lineage>
</organism>
<dbReference type="PROSITE" id="PS50076">
    <property type="entry name" value="DNAJ_2"/>
    <property type="match status" value="1"/>
</dbReference>
<evidence type="ECO:0000256" key="2">
    <source>
        <dbReference type="SAM" id="Phobius"/>
    </source>
</evidence>
<dbReference type="Pfam" id="PF00226">
    <property type="entry name" value="DnaJ"/>
    <property type="match status" value="1"/>
</dbReference>
<sequence length="201" mass="23643">MSRISVSRYYATTLGSIYKWPPKSFPTPFEIFKLPITATEEEIKRRYYELVKIYHPDRSGDDSPEALEKFRKVVKAYEILSNKNQKEMYLRYGFGWDTTNSFKYKPRASYNYTNSNNWYDNEEFYKGPFSTTERYMSNPYFAALVITLAIFGAGIQALRLDSSINLIKTAEQRHNALAAHNLAKARHNRRIYGKRRKAELK</sequence>
<feature type="transmembrane region" description="Helical" evidence="2">
    <location>
        <begin position="140"/>
        <end position="158"/>
    </location>
</feature>
<gene>
    <name evidence="4" type="ORF">AMORRO_LOCUS576</name>
</gene>
<evidence type="ECO:0000259" key="3">
    <source>
        <dbReference type="PROSITE" id="PS50076"/>
    </source>
</evidence>
<evidence type="ECO:0000256" key="1">
    <source>
        <dbReference type="ARBA" id="ARBA00023186"/>
    </source>
</evidence>
<keyword evidence="1" id="KW-0143">Chaperone</keyword>
<protein>
    <submittedName>
        <fullName evidence="4">17717_t:CDS:1</fullName>
    </submittedName>
</protein>